<evidence type="ECO:0000313" key="2">
    <source>
        <dbReference type="Proteomes" id="UP000664844"/>
    </source>
</evidence>
<sequence>MSLITPDESEKIAQLIASLPSDRLLEQCQTPQQQAEWHNARTNQQMIADCWRAKYMEKFGDPIADACDRGEIS</sequence>
<protein>
    <submittedName>
        <fullName evidence="1">Uncharacterized protein</fullName>
    </submittedName>
</protein>
<dbReference type="Proteomes" id="UP000664844">
    <property type="component" value="Unassembled WGS sequence"/>
</dbReference>
<reference evidence="1 2" key="1">
    <citation type="submission" date="2021-03" db="EMBL/GenBank/DDBJ databases">
        <title>Metabolic Capacity of the Antarctic Cyanobacterium Phormidium pseudopriestleyi that Sustains Oxygenic Photosynthesis in the Presence of Hydrogen Sulfide.</title>
        <authorList>
            <person name="Lumian J.E."/>
            <person name="Jungblut A.D."/>
            <person name="Dillon M.L."/>
            <person name="Hawes I."/>
            <person name="Doran P.T."/>
            <person name="Mackey T.J."/>
            <person name="Dick G.J."/>
            <person name="Grettenberger C.L."/>
            <person name="Sumner D.Y."/>
        </authorList>
    </citation>
    <scope>NUCLEOTIDE SEQUENCE [LARGE SCALE GENOMIC DNA]</scope>
    <source>
        <strain evidence="1 2">FRX01</strain>
    </source>
</reference>
<feature type="non-terminal residue" evidence="1">
    <location>
        <position position="73"/>
    </location>
</feature>
<organism evidence="1 2">
    <name type="scientific">Phormidium pseudopriestleyi FRX01</name>
    <dbReference type="NCBI Taxonomy" id="1759528"/>
    <lineage>
        <taxon>Bacteria</taxon>
        <taxon>Bacillati</taxon>
        <taxon>Cyanobacteriota</taxon>
        <taxon>Cyanophyceae</taxon>
        <taxon>Oscillatoriophycideae</taxon>
        <taxon>Oscillatoriales</taxon>
        <taxon>Oscillatoriaceae</taxon>
        <taxon>Phormidium</taxon>
    </lineage>
</organism>
<evidence type="ECO:0000313" key="1">
    <source>
        <dbReference type="EMBL" id="MBO0350037.1"/>
    </source>
</evidence>
<comment type="caution">
    <text evidence="1">The sequence shown here is derived from an EMBL/GenBank/DDBJ whole genome shotgun (WGS) entry which is preliminary data.</text>
</comment>
<accession>A0ABS3FUL1</accession>
<keyword evidence="2" id="KW-1185">Reference proteome</keyword>
<name>A0ABS3FUL1_9CYAN</name>
<gene>
    <name evidence="1" type="ORF">J0895_13125</name>
</gene>
<dbReference type="EMBL" id="JAFLQW010000349">
    <property type="protein sequence ID" value="MBO0350037.1"/>
    <property type="molecule type" value="Genomic_DNA"/>
</dbReference>
<proteinExistence type="predicted"/>